<keyword evidence="4" id="KW-0175">Coiled coil</keyword>
<proteinExistence type="inferred from homology"/>
<dbReference type="RefSeq" id="XP_035826606.1">
    <property type="nucleotide sequence ID" value="XM_035970713.1"/>
</dbReference>
<dbReference type="Proteomes" id="UP000694888">
    <property type="component" value="Unplaced"/>
</dbReference>
<keyword evidence="5" id="KW-1185">Reference proteome</keyword>
<dbReference type="PANTHER" id="PTHR28573:SF1">
    <property type="entry name" value="SPINDLE AND KINETOCHORE-ASSOCIATED PROTEIN 1"/>
    <property type="match status" value="1"/>
</dbReference>
<feature type="coiled-coil region" evidence="4">
    <location>
        <begin position="42"/>
        <end position="76"/>
    </location>
</feature>
<accession>A0ABM0JC25</accession>
<gene>
    <name evidence="6 7 8" type="primary">LOC101852294</name>
</gene>
<dbReference type="RefSeq" id="XP_005090217.1">
    <property type="nucleotide sequence ID" value="XM_005090160.2"/>
</dbReference>
<evidence type="ECO:0000313" key="6">
    <source>
        <dbReference type="RefSeq" id="XP_005090216.1"/>
    </source>
</evidence>
<evidence type="ECO:0000313" key="5">
    <source>
        <dbReference type="Proteomes" id="UP000694888"/>
    </source>
</evidence>
<dbReference type="Pfam" id="PF07160">
    <property type="entry name" value="SKA1"/>
    <property type="match status" value="1"/>
</dbReference>
<dbReference type="InterPro" id="IPR042031">
    <property type="entry name" value="SKA1_MBD_sf"/>
</dbReference>
<evidence type="ECO:0000313" key="8">
    <source>
        <dbReference type="RefSeq" id="XP_035826606.1"/>
    </source>
</evidence>
<evidence type="ECO:0000313" key="7">
    <source>
        <dbReference type="RefSeq" id="XP_005090217.1"/>
    </source>
</evidence>
<protein>
    <recommendedName>
        <fullName evidence="2">SKA complex subunit 1</fullName>
    </recommendedName>
    <alternativeName>
        <fullName evidence="3">Spindle and kinetochore-associated protein 1</fullName>
    </alternativeName>
</protein>
<dbReference type="Gene3D" id="1.10.10.1890">
    <property type="entry name" value="Ska1 microtubule binding domain-like"/>
    <property type="match status" value="1"/>
</dbReference>
<name>A0ABM0JC25_APLCA</name>
<comment type="similarity">
    <text evidence="1">Belongs to the SKA1 family.</text>
</comment>
<evidence type="ECO:0000256" key="3">
    <source>
        <dbReference type="ARBA" id="ARBA00047202"/>
    </source>
</evidence>
<reference evidence="6 7" key="1">
    <citation type="submission" date="2025-05" db="UniProtKB">
        <authorList>
            <consortium name="RefSeq"/>
        </authorList>
    </citation>
    <scope>IDENTIFICATION</scope>
</reference>
<organism evidence="5 6">
    <name type="scientific">Aplysia californica</name>
    <name type="common">California sea hare</name>
    <dbReference type="NCBI Taxonomy" id="6500"/>
    <lineage>
        <taxon>Eukaryota</taxon>
        <taxon>Metazoa</taxon>
        <taxon>Spiralia</taxon>
        <taxon>Lophotrochozoa</taxon>
        <taxon>Mollusca</taxon>
        <taxon>Gastropoda</taxon>
        <taxon>Heterobranchia</taxon>
        <taxon>Euthyneura</taxon>
        <taxon>Tectipleura</taxon>
        <taxon>Aplysiida</taxon>
        <taxon>Aplysioidea</taxon>
        <taxon>Aplysiidae</taxon>
        <taxon>Aplysia</taxon>
    </lineage>
</organism>
<dbReference type="RefSeq" id="XP_005090216.1">
    <property type="nucleotide sequence ID" value="XM_005090159.3"/>
</dbReference>
<evidence type="ECO:0000256" key="2">
    <source>
        <dbReference type="ARBA" id="ARBA00047182"/>
    </source>
</evidence>
<sequence>MTAMESGSLEKFVAHFSHKLSILKNALMLSDATLDEEYEEVSENLDSTLDSLQSLMKSLRRQVEQQKKHMEHVEDIKNQTVALSEHVRYAVDNIPTKLPAKKAKSATAPNVSAPPLSQQPDQIMTSQTSVQRCTYLEFLTVEQFDAVPKYMKGRMTYEKVNSVIEKLDHVYVEKYKILKQKKLSLNDVNRKRYEAFRRQETKDTQGVEFVVERDISDFSSLKIDNALRKILTILRHCCLIYEIRGEGHVRFAIVRGYYY</sequence>
<evidence type="ECO:0000256" key="4">
    <source>
        <dbReference type="SAM" id="Coils"/>
    </source>
</evidence>
<dbReference type="PANTHER" id="PTHR28573">
    <property type="entry name" value="SPINDLE AND KINETOCHORE-ASSOCIATED PROTEIN 1"/>
    <property type="match status" value="1"/>
</dbReference>
<dbReference type="GeneID" id="101852294"/>
<dbReference type="Gene3D" id="6.10.250.1370">
    <property type="match status" value="1"/>
</dbReference>
<dbReference type="InterPro" id="IPR009829">
    <property type="entry name" value="SKA1"/>
</dbReference>
<evidence type="ECO:0000256" key="1">
    <source>
        <dbReference type="ARBA" id="ARBA00006836"/>
    </source>
</evidence>